<evidence type="ECO:0000256" key="6">
    <source>
        <dbReference type="RuleBase" id="RU362125"/>
    </source>
</evidence>
<dbReference type="InterPro" id="IPR037069">
    <property type="entry name" value="AcylCoA_DH/ox_N_sf"/>
</dbReference>
<dbReference type="PANTHER" id="PTHR43884">
    <property type="entry name" value="ACYL-COA DEHYDROGENASE"/>
    <property type="match status" value="1"/>
</dbReference>
<evidence type="ECO:0000256" key="5">
    <source>
        <dbReference type="ARBA" id="ARBA00023002"/>
    </source>
</evidence>
<dbReference type="AlphaFoldDB" id="A0A3L7ANZ9"/>
<dbReference type="InterPro" id="IPR036250">
    <property type="entry name" value="AcylCo_DH-like_C"/>
</dbReference>
<dbReference type="SUPFAM" id="SSF56645">
    <property type="entry name" value="Acyl-CoA dehydrogenase NM domain-like"/>
    <property type="match status" value="1"/>
</dbReference>
<dbReference type="InterPro" id="IPR006091">
    <property type="entry name" value="Acyl-CoA_Oxase/DH_mid-dom"/>
</dbReference>
<keyword evidence="4 6" id="KW-0274">FAD</keyword>
<protein>
    <submittedName>
        <fullName evidence="10">Acyl-CoA dehydrogenase</fullName>
    </submittedName>
</protein>
<dbReference type="Gene3D" id="2.40.110.10">
    <property type="entry name" value="Butyryl-CoA Dehydrogenase, subunit A, domain 2"/>
    <property type="match status" value="1"/>
</dbReference>
<dbReference type="Pfam" id="PF02770">
    <property type="entry name" value="Acyl-CoA_dh_M"/>
    <property type="match status" value="1"/>
</dbReference>
<keyword evidence="5 6" id="KW-0560">Oxidoreductase</keyword>
<comment type="similarity">
    <text evidence="2 6">Belongs to the acyl-CoA dehydrogenase family.</text>
</comment>
<dbReference type="Gene3D" id="1.20.140.10">
    <property type="entry name" value="Butyryl-CoA Dehydrogenase, subunit A, domain 3"/>
    <property type="match status" value="1"/>
</dbReference>
<dbReference type="Pfam" id="PF00441">
    <property type="entry name" value="Acyl-CoA_dh_1"/>
    <property type="match status" value="1"/>
</dbReference>
<dbReference type="Proteomes" id="UP000269692">
    <property type="component" value="Unassembled WGS sequence"/>
</dbReference>
<evidence type="ECO:0000256" key="4">
    <source>
        <dbReference type="ARBA" id="ARBA00022827"/>
    </source>
</evidence>
<dbReference type="GO" id="GO:0050660">
    <property type="term" value="F:flavin adenine dinucleotide binding"/>
    <property type="evidence" value="ECO:0007669"/>
    <property type="project" value="InterPro"/>
</dbReference>
<evidence type="ECO:0000259" key="8">
    <source>
        <dbReference type="Pfam" id="PF02770"/>
    </source>
</evidence>
<proteinExistence type="inferred from homology"/>
<accession>A0A3L7ANZ9</accession>
<organism evidence="10 11">
    <name type="scientific">Xanthobacter tagetidis</name>
    <dbReference type="NCBI Taxonomy" id="60216"/>
    <lineage>
        <taxon>Bacteria</taxon>
        <taxon>Pseudomonadati</taxon>
        <taxon>Pseudomonadota</taxon>
        <taxon>Alphaproteobacteria</taxon>
        <taxon>Hyphomicrobiales</taxon>
        <taxon>Xanthobacteraceae</taxon>
        <taxon>Xanthobacter</taxon>
    </lineage>
</organism>
<dbReference type="Gene3D" id="1.10.540.10">
    <property type="entry name" value="Acyl-CoA dehydrogenase/oxidase, N-terminal domain"/>
    <property type="match status" value="1"/>
</dbReference>
<dbReference type="PANTHER" id="PTHR43884:SF40">
    <property type="entry name" value="ACYL-COA DEHYDROGENASE"/>
    <property type="match status" value="1"/>
</dbReference>
<gene>
    <name evidence="10" type="ORF">D9R14_03945</name>
</gene>
<feature type="domain" description="Acyl-CoA oxidase/dehydrogenase middle" evidence="8">
    <location>
        <begin position="125"/>
        <end position="220"/>
    </location>
</feature>
<evidence type="ECO:0000256" key="1">
    <source>
        <dbReference type="ARBA" id="ARBA00001974"/>
    </source>
</evidence>
<dbReference type="InterPro" id="IPR046373">
    <property type="entry name" value="Acyl-CoA_Oxase/DH_mid-dom_sf"/>
</dbReference>
<dbReference type="EMBL" id="RCTF01000002">
    <property type="protein sequence ID" value="RLP81152.1"/>
    <property type="molecule type" value="Genomic_DNA"/>
</dbReference>
<keyword evidence="11" id="KW-1185">Reference proteome</keyword>
<evidence type="ECO:0000313" key="10">
    <source>
        <dbReference type="EMBL" id="RLP81152.1"/>
    </source>
</evidence>
<comment type="caution">
    <text evidence="10">The sequence shown here is derived from an EMBL/GenBank/DDBJ whole genome shotgun (WGS) entry which is preliminary data.</text>
</comment>
<dbReference type="FunFam" id="1.20.140.10:FF:000001">
    <property type="entry name" value="Acyl-CoA dehydrogenase"/>
    <property type="match status" value="1"/>
</dbReference>
<dbReference type="OrthoDB" id="9775090at2"/>
<dbReference type="GO" id="GO:0003995">
    <property type="term" value="F:acyl-CoA dehydrogenase activity"/>
    <property type="evidence" value="ECO:0007669"/>
    <property type="project" value="InterPro"/>
</dbReference>
<evidence type="ECO:0000256" key="3">
    <source>
        <dbReference type="ARBA" id="ARBA00022630"/>
    </source>
</evidence>
<dbReference type="InterPro" id="IPR013786">
    <property type="entry name" value="AcylCoA_DH/ox_N"/>
</dbReference>
<dbReference type="InterPro" id="IPR009075">
    <property type="entry name" value="AcylCo_DH/oxidase_C"/>
</dbReference>
<comment type="cofactor">
    <cofactor evidence="1 6">
        <name>FAD</name>
        <dbReference type="ChEBI" id="CHEBI:57692"/>
    </cofactor>
</comment>
<dbReference type="InterPro" id="IPR009100">
    <property type="entry name" value="AcylCoA_DH/oxidase_NM_dom_sf"/>
</dbReference>
<keyword evidence="3 6" id="KW-0285">Flavoprotein</keyword>
<evidence type="ECO:0000259" key="9">
    <source>
        <dbReference type="Pfam" id="PF02771"/>
    </source>
</evidence>
<reference evidence="10 11" key="1">
    <citation type="submission" date="2018-10" db="EMBL/GenBank/DDBJ databases">
        <title>Xanthobacter tagetidis genome sequencing and assembly.</title>
        <authorList>
            <person name="Maclea K.S."/>
            <person name="Goen A.E."/>
            <person name="Fatima S.A."/>
        </authorList>
    </citation>
    <scope>NUCLEOTIDE SEQUENCE [LARGE SCALE GENOMIC DNA]</scope>
    <source>
        <strain evidence="10 11">ATCC 700314</strain>
    </source>
</reference>
<dbReference type="PROSITE" id="PS00072">
    <property type="entry name" value="ACYL_COA_DH_1"/>
    <property type="match status" value="1"/>
</dbReference>
<feature type="domain" description="Acyl-CoA dehydrogenase/oxidase N-terminal" evidence="9">
    <location>
        <begin position="17"/>
        <end position="120"/>
    </location>
</feature>
<dbReference type="Pfam" id="PF02771">
    <property type="entry name" value="Acyl-CoA_dh_N"/>
    <property type="match status" value="1"/>
</dbReference>
<dbReference type="SUPFAM" id="SSF47203">
    <property type="entry name" value="Acyl-CoA dehydrogenase C-terminal domain-like"/>
    <property type="match status" value="1"/>
</dbReference>
<dbReference type="FunFam" id="2.40.110.10:FF:000002">
    <property type="entry name" value="Acyl-CoA dehydrogenase fadE12"/>
    <property type="match status" value="1"/>
</dbReference>
<dbReference type="RefSeq" id="WP_121622004.1">
    <property type="nucleotide sequence ID" value="NZ_JACIIW010000003.1"/>
</dbReference>
<evidence type="ECO:0000256" key="2">
    <source>
        <dbReference type="ARBA" id="ARBA00009347"/>
    </source>
</evidence>
<sequence length="392" mass="42482">MHGAASPRNVSFQDYLADIRTFTREVLRPAEDIVEHDDAIPADIVDAMRRIGLFGITLPHEYGGLGWTMEQQALLTMEFTQASAVYRSRFSTTIGLTSQVILDYGTDAQRRRYLPAMASGAMTGAFCLTEEAAGSDAGAVETCAVRDGDHYVVTGTKRYITNAPDADVFMVVARTGEGEGADALSCLLVERGTAGLSTPPHDRMMGQRGSHVGEVHFTECRVPASALVGGTEGNGLKKALRGINHARTHVGATCVGQALRLLDEGTAYLLERQQFGKPIGEFQAMQVLLGESQSEVLAARALVLEAARGFDRGPPIPIVEIACAKLFASEMVSKVADRVVQMLGGQGYLEQRAVARLYRDVRLFRIFEGTSQIQQTNIARAVLRRGRPLPLE</sequence>
<dbReference type="PIRSF" id="PIRSF016578">
    <property type="entry name" value="HsaA"/>
    <property type="match status" value="1"/>
</dbReference>
<feature type="domain" description="Acyl-CoA dehydrogenase/oxidase C-terminal" evidence="7">
    <location>
        <begin position="233"/>
        <end position="383"/>
    </location>
</feature>
<evidence type="ECO:0000259" key="7">
    <source>
        <dbReference type="Pfam" id="PF00441"/>
    </source>
</evidence>
<name>A0A3L7ANZ9_9HYPH</name>
<dbReference type="InterPro" id="IPR006089">
    <property type="entry name" value="Acyl-CoA_DH_CS"/>
</dbReference>
<evidence type="ECO:0000313" key="11">
    <source>
        <dbReference type="Proteomes" id="UP000269692"/>
    </source>
</evidence>